<evidence type="ECO:0000313" key="3">
    <source>
        <dbReference type="RefSeq" id="XP_010765714.1"/>
    </source>
</evidence>
<organism evidence="2 3">
    <name type="scientific">Notothenia coriiceps</name>
    <name type="common">black rockcod</name>
    <dbReference type="NCBI Taxonomy" id="8208"/>
    <lineage>
        <taxon>Eukaryota</taxon>
        <taxon>Metazoa</taxon>
        <taxon>Chordata</taxon>
        <taxon>Craniata</taxon>
        <taxon>Vertebrata</taxon>
        <taxon>Euteleostomi</taxon>
        <taxon>Actinopterygii</taxon>
        <taxon>Neopterygii</taxon>
        <taxon>Teleostei</taxon>
        <taxon>Neoteleostei</taxon>
        <taxon>Acanthomorphata</taxon>
        <taxon>Eupercaria</taxon>
        <taxon>Perciformes</taxon>
        <taxon>Notothenioidei</taxon>
        <taxon>Nototheniidae</taxon>
        <taxon>Notothenia</taxon>
    </lineage>
</organism>
<accession>A0A6I9MGX9</accession>
<dbReference type="RefSeq" id="XP_010765714.1">
    <property type="nucleotide sequence ID" value="XM_010767412.1"/>
</dbReference>
<proteinExistence type="predicted"/>
<feature type="non-terminal residue" evidence="3">
    <location>
        <position position="1"/>
    </location>
</feature>
<dbReference type="PANTHER" id="PTHR46957">
    <property type="entry name" value="CYTOKINE RECEPTOR"/>
    <property type="match status" value="1"/>
</dbReference>
<dbReference type="PROSITE" id="PS50853">
    <property type="entry name" value="FN3"/>
    <property type="match status" value="1"/>
</dbReference>
<dbReference type="Proteomes" id="UP000504611">
    <property type="component" value="Unplaced"/>
</dbReference>
<dbReference type="FunFam" id="2.60.40.10:FF:000369">
    <property type="entry name" value="Protein tyrosine phosphatase, receptor type B"/>
    <property type="match status" value="2"/>
</dbReference>
<dbReference type="PANTHER" id="PTHR46957:SF2">
    <property type="entry name" value="RECEPTOR-TYPE TYROSINE-PROTEIN PHOSPHATASE BETA"/>
    <property type="match status" value="1"/>
</dbReference>
<protein>
    <submittedName>
        <fullName evidence="3">Receptor-type tyrosine-protein phosphatase beta-like</fullName>
    </submittedName>
</protein>
<dbReference type="OrthoDB" id="10057517at2759"/>
<dbReference type="SUPFAM" id="SSF49265">
    <property type="entry name" value="Fibronectin type III"/>
    <property type="match status" value="3"/>
</dbReference>
<dbReference type="GO" id="GO:0001525">
    <property type="term" value="P:angiogenesis"/>
    <property type="evidence" value="ECO:0007669"/>
    <property type="project" value="TreeGrafter"/>
</dbReference>
<dbReference type="AlphaFoldDB" id="A0A6I9MGX9"/>
<evidence type="ECO:0000313" key="2">
    <source>
        <dbReference type="Proteomes" id="UP000504611"/>
    </source>
</evidence>
<feature type="domain" description="Fibronectin type-III" evidence="1">
    <location>
        <begin position="3"/>
        <end position="96"/>
    </location>
</feature>
<dbReference type="SMART" id="SM00060">
    <property type="entry name" value="FN3"/>
    <property type="match status" value="2"/>
</dbReference>
<dbReference type="InterPro" id="IPR036116">
    <property type="entry name" value="FN3_sf"/>
</dbReference>
<evidence type="ECO:0000259" key="1">
    <source>
        <dbReference type="PROSITE" id="PS50853"/>
    </source>
</evidence>
<gene>
    <name evidence="3" type="primary">LOC104942212</name>
</gene>
<dbReference type="InterPro" id="IPR013783">
    <property type="entry name" value="Ig-like_fold"/>
</dbReference>
<sequence length="226" mass="24501">PACVSEVTVTNGGHSDALQVSWRPAPGVIDSYLVLLQDGGRTVHSLAVSRSSPTSCSFSSLVAGRIYTVTIVTRSGGLENATSVTARTQPATVQNPNAIHSARDDYLRVYWRNPDGDLDRYQVLIRYNNTVLQNQNVSAGTNECVFYSLTPGRLYTVTVETWSGDYVSSRSTDGRTFPAAVGNLSLVEAGTFDLTVTWSPAPGDVDHYEVRGINTSKQYIYIDTAP</sequence>
<dbReference type="GO" id="GO:0045296">
    <property type="term" value="F:cadherin binding"/>
    <property type="evidence" value="ECO:0007669"/>
    <property type="project" value="TreeGrafter"/>
</dbReference>
<dbReference type="GO" id="GO:0043235">
    <property type="term" value="C:receptor complex"/>
    <property type="evidence" value="ECO:0007669"/>
    <property type="project" value="TreeGrafter"/>
</dbReference>
<reference evidence="3" key="1">
    <citation type="submission" date="2025-08" db="UniProtKB">
        <authorList>
            <consortium name="RefSeq"/>
        </authorList>
    </citation>
    <scope>IDENTIFICATION</scope>
    <source>
        <tissue evidence="3">Muscle</tissue>
    </source>
</reference>
<dbReference type="Gene3D" id="2.60.40.10">
    <property type="entry name" value="Immunoglobulins"/>
    <property type="match status" value="2"/>
</dbReference>
<name>A0A6I9MGX9_9TELE</name>
<dbReference type="GeneID" id="104942212"/>
<dbReference type="Pfam" id="PF00041">
    <property type="entry name" value="fn3"/>
    <property type="match status" value="2"/>
</dbReference>
<dbReference type="CDD" id="cd00063">
    <property type="entry name" value="FN3"/>
    <property type="match status" value="1"/>
</dbReference>
<dbReference type="InterPro" id="IPR050713">
    <property type="entry name" value="RTP_Phos/Ushers"/>
</dbReference>
<dbReference type="InterPro" id="IPR003961">
    <property type="entry name" value="FN3_dom"/>
</dbReference>
<keyword evidence="2" id="KW-1185">Reference proteome</keyword>
<dbReference type="KEGG" id="ncc:104942212"/>